<protein>
    <recommendedName>
        <fullName evidence="5">Lipoprotein</fullName>
    </recommendedName>
</protein>
<accession>A0ABV4HPH0</accession>
<sequence length="208" mass="21802">MNTKLRRFSLALCVAAAPWFIAGCNSSQPEGAGDAAPPQAESTAPPPQENPEPDPSKERVERAAPPEVRPVALGEFEPEDPVAEAATGRLTLEDDAIRGANGAEFVTERIAIVRAGDEYRAGERYADALAVGSEQPVELRRVLEETPPDGEPGAAFCGDMDTGYIALASMPSDSGDTVKLIALRGESMPAAAAEDVTLCAAAHYQAAR</sequence>
<dbReference type="PROSITE" id="PS51257">
    <property type="entry name" value="PROKAR_LIPOPROTEIN"/>
    <property type="match status" value="1"/>
</dbReference>
<reference evidence="3 4" key="1">
    <citation type="submission" date="2024-07" db="EMBL/GenBank/DDBJ databases">
        <title>Luteimonas salilacus sp. nov., isolated from the shore soil of Salt Lake in Tibet of China.</title>
        <authorList>
            <person name="Zhang X."/>
            <person name="Li A."/>
        </authorList>
    </citation>
    <scope>NUCLEOTIDE SEQUENCE [LARGE SCALE GENOMIC DNA]</scope>
    <source>
        <strain evidence="3 4">B3-2-R+30</strain>
    </source>
</reference>
<evidence type="ECO:0000256" key="2">
    <source>
        <dbReference type="SAM" id="SignalP"/>
    </source>
</evidence>
<keyword evidence="2" id="KW-0732">Signal</keyword>
<feature type="chain" id="PRO_5045100512" description="Lipoprotein" evidence="2">
    <location>
        <begin position="23"/>
        <end position="208"/>
    </location>
</feature>
<feature type="region of interest" description="Disordered" evidence="1">
    <location>
        <begin position="25"/>
        <end position="80"/>
    </location>
</feature>
<proteinExistence type="predicted"/>
<name>A0ABV4HPH0_9GAMM</name>
<dbReference type="Proteomes" id="UP001566331">
    <property type="component" value="Unassembled WGS sequence"/>
</dbReference>
<comment type="caution">
    <text evidence="3">The sequence shown here is derived from an EMBL/GenBank/DDBJ whole genome shotgun (WGS) entry which is preliminary data.</text>
</comment>
<gene>
    <name evidence="3" type="ORF">AB6713_03140</name>
</gene>
<feature type="compositionally biased region" description="Basic and acidic residues" evidence="1">
    <location>
        <begin position="54"/>
        <end position="64"/>
    </location>
</feature>
<evidence type="ECO:0000313" key="3">
    <source>
        <dbReference type="EMBL" id="MEZ0473612.1"/>
    </source>
</evidence>
<evidence type="ECO:0000313" key="4">
    <source>
        <dbReference type="Proteomes" id="UP001566331"/>
    </source>
</evidence>
<evidence type="ECO:0008006" key="5">
    <source>
        <dbReference type="Google" id="ProtNLM"/>
    </source>
</evidence>
<keyword evidence="4" id="KW-1185">Reference proteome</keyword>
<feature type="signal peptide" evidence="2">
    <location>
        <begin position="1"/>
        <end position="22"/>
    </location>
</feature>
<dbReference type="RefSeq" id="WP_370563034.1">
    <property type="nucleotide sequence ID" value="NZ_JBFWIB010000002.1"/>
</dbReference>
<evidence type="ECO:0000256" key="1">
    <source>
        <dbReference type="SAM" id="MobiDB-lite"/>
    </source>
</evidence>
<organism evidence="3 4">
    <name type="scientific">Luteimonas salinilitoris</name>
    <dbReference type="NCBI Taxonomy" id="3237697"/>
    <lineage>
        <taxon>Bacteria</taxon>
        <taxon>Pseudomonadati</taxon>
        <taxon>Pseudomonadota</taxon>
        <taxon>Gammaproteobacteria</taxon>
        <taxon>Lysobacterales</taxon>
        <taxon>Lysobacteraceae</taxon>
        <taxon>Luteimonas</taxon>
    </lineage>
</organism>
<dbReference type="EMBL" id="JBFWIC010000003">
    <property type="protein sequence ID" value="MEZ0473612.1"/>
    <property type="molecule type" value="Genomic_DNA"/>
</dbReference>